<feature type="transmembrane region" description="Helical" evidence="1">
    <location>
        <begin position="80"/>
        <end position="98"/>
    </location>
</feature>
<keyword evidence="1" id="KW-1133">Transmembrane helix</keyword>
<comment type="caution">
    <text evidence="2">The sequence shown here is derived from an EMBL/GenBank/DDBJ whole genome shotgun (WGS) entry which is preliminary data.</text>
</comment>
<keyword evidence="1" id="KW-0812">Transmembrane</keyword>
<evidence type="ECO:0000256" key="1">
    <source>
        <dbReference type="SAM" id="Phobius"/>
    </source>
</evidence>
<protein>
    <submittedName>
        <fullName evidence="2">Uncharacterized protein</fullName>
    </submittedName>
</protein>
<feature type="transmembrane region" description="Helical" evidence="1">
    <location>
        <begin position="46"/>
        <end position="68"/>
    </location>
</feature>
<dbReference type="OrthoDB" id="5005871at2"/>
<dbReference type="AlphaFoldDB" id="A0A495DPY8"/>
<dbReference type="RefSeq" id="WP_075189327.1">
    <property type="nucleotide sequence ID" value="NZ_RBIM01000001.1"/>
</dbReference>
<keyword evidence="1" id="KW-0472">Membrane</keyword>
<sequence length="122" mass="13152">MLIAAATLTVLVGLFHSIAGEIRLIRPLLAIPGLPTLGHGPWYVRSLIRTAWHLTTLTWWGLAVMMLIIHGDPAPQHRALLAICSAIFAISGLAALTLSRAKHPAWLAFLPIAALLLIAAWT</sequence>
<accession>A0A495DPY8</accession>
<dbReference type="EMBL" id="RBIM01000001">
    <property type="protein sequence ID" value="RKR04069.1"/>
    <property type="molecule type" value="Genomic_DNA"/>
</dbReference>
<feature type="transmembrane region" description="Helical" evidence="1">
    <location>
        <begin position="104"/>
        <end position="121"/>
    </location>
</feature>
<gene>
    <name evidence="2" type="ORF">C7435_0512</name>
</gene>
<dbReference type="Proteomes" id="UP000273675">
    <property type="component" value="Unassembled WGS sequence"/>
</dbReference>
<evidence type="ECO:0000313" key="3">
    <source>
        <dbReference type="Proteomes" id="UP000273675"/>
    </source>
</evidence>
<proteinExistence type="predicted"/>
<name>A0A495DPY8_9PROT</name>
<reference evidence="2 3" key="1">
    <citation type="submission" date="2018-10" db="EMBL/GenBank/DDBJ databases">
        <title>Genomic Encyclopedia of Type Strains, Phase IV (KMG-IV): sequencing the most valuable type-strain genomes for metagenomic binning, comparative biology and taxonomic classification.</title>
        <authorList>
            <person name="Goeker M."/>
        </authorList>
    </citation>
    <scope>NUCLEOTIDE SEQUENCE [LARGE SCALE GENOMIC DNA]</scope>
    <source>
        <strain evidence="2 3">DSM 4734</strain>
    </source>
</reference>
<evidence type="ECO:0000313" key="2">
    <source>
        <dbReference type="EMBL" id="RKR04069.1"/>
    </source>
</evidence>
<organism evidence="2 3">
    <name type="scientific">Maricaulis maris</name>
    <dbReference type="NCBI Taxonomy" id="74318"/>
    <lineage>
        <taxon>Bacteria</taxon>
        <taxon>Pseudomonadati</taxon>
        <taxon>Pseudomonadota</taxon>
        <taxon>Alphaproteobacteria</taxon>
        <taxon>Maricaulales</taxon>
        <taxon>Maricaulaceae</taxon>
        <taxon>Maricaulis</taxon>
    </lineage>
</organism>